<dbReference type="GO" id="GO:0035099">
    <property type="term" value="P:hemocyte migration"/>
    <property type="evidence" value="ECO:0007669"/>
    <property type="project" value="UniProtKB-ARBA"/>
</dbReference>
<dbReference type="SMART" id="SM00174">
    <property type="entry name" value="RHO"/>
    <property type="match status" value="1"/>
</dbReference>
<dbReference type="InParanoid" id="A0A5N4AHC7"/>
<dbReference type="PROSITE" id="PS51419">
    <property type="entry name" value="RAB"/>
    <property type="match status" value="1"/>
</dbReference>
<dbReference type="EMBL" id="VVIM01000002">
    <property type="protein sequence ID" value="KAB0802336.1"/>
    <property type="molecule type" value="Genomic_DNA"/>
</dbReference>
<evidence type="ECO:0000256" key="2">
    <source>
        <dbReference type="ARBA" id="ARBA00023134"/>
    </source>
</evidence>
<reference evidence="3 5" key="1">
    <citation type="journal article" date="2018" name="Elife">
        <title>Firefly genomes illuminate parallel origins of bioluminescence in beetles.</title>
        <authorList>
            <person name="Fallon T.R."/>
            <person name="Lower S.E."/>
            <person name="Chang C.H."/>
            <person name="Bessho-Uehara M."/>
            <person name="Martin G.J."/>
            <person name="Bewick A.J."/>
            <person name="Behringer M."/>
            <person name="Debat H.J."/>
            <person name="Wong I."/>
            <person name="Day J.C."/>
            <person name="Suvorov A."/>
            <person name="Silva C.J."/>
            <person name="Stanger-Hall K.F."/>
            <person name="Hall D.W."/>
            <person name="Schmitz R.J."/>
            <person name="Nelson D.R."/>
            <person name="Lewis S.M."/>
            <person name="Shigenobu S."/>
            <person name="Bybee S.M."/>
            <person name="Larracuente A.M."/>
            <person name="Oba Y."/>
            <person name="Weng J.K."/>
        </authorList>
    </citation>
    <scope>NUCLEOTIDE SEQUENCE [LARGE SCALE GENOMIC DNA]</scope>
    <source>
        <strain evidence="3">1611_PpyrPB1</strain>
        <tissue evidence="3">Whole body</tissue>
    </source>
</reference>
<reference evidence="3" key="2">
    <citation type="submission" date="2019-08" db="EMBL/GenBank/DDBJ databases">
        <authorList>
            <consortium name="Photinus pyralis genome working group"/>
            <person name="Fallon T.R."/>
            <person name="Sander Lower S.E."/>
            <person name="Weng J.-K."/>
        </authorList>
    </citation>
    <scope>NUCLEOTIDE SEQUENCE</scope>
    <source>
        <strain evidence="3">1611_PpyrPB1</strain>
        <tissue evidence="3">Whole body</tissue>
    </source>
</reference>
<dbReference type="NCBIfam" id="TIGR00231">
    <property type="entry name" value="small_GTP"/>
    <property type="match status" value="1"/>
</dbReference>
<dbReference type="EMBL" id="VVIM01000007">
    <property type="protein sequence ID" value="KAB0796714.1"/>
    <property type="molecule type" value="Genomic_DNA"/>
</dbReference>
<dbReference type="GO" id="GO:0003006">
    <property type="term" value="P:developmental process involved in reproduction"/>
    <property type="evidence" value="ECO:0007669"/>
    <property type="project" value="UniProtKB-ARBA"/>
</dbReference>
<dbReference type="Pfam" id="PF00071">
    <property type="entry name" value="Ras"/>
    <property type="match status" value="1"/>
</dbReference>
<dbReference type="Gene3D" id="3.40.50.300">
    <property type="entry name" value="P-loop containing nucleotide triphosphate hydrolases"/>
    <property type="match status" value="1"/>
</dbReference>
<organism evidence="3 5">
    <name type="scientific">Photinus pyralis</name>
    <name type="common">Common eastern firefly</name>
    <name type="synonym">Lampyris pyralis</name>
    <dbReference type="NCBI Taxonomy" id="7054"/>
    <lineage>
        <taxon>Eukaryota</taxon>
        <taxon>Metazoa</taxon>
        <taxon>Ecdysozoa</taxon>
        <taxon>Arthropoda</taxon>
        <taxon>Hexapoda</taxon>
        <taxon>Insecta</taxon>
        <taxon>Pterygota</taxon>
        <taxon>Neoptera</taxon>
        <taxon>Endopterygota</taxon>
        <taxon>Coleoptera</taxon>
        <taxon>Polyphaga</taxon>
        <taxon>Elateriformia</taxon>
        <taxon>Elateroidea</taxon>
        <taxon>Lampyridae</taxon>
        <taxon>Lampyrinae</taxon>
        <taxon>Photinus</taxon>
    </lineage>
</organism>
<dbReference type="GO" id="GO:0003924">
    <property type="term" value="F:GTPase activity"/>
    <property type="evidence" value="ECO:0007669"/>
    <property type="project" value="InterPro"/>
</dbReference>
<dbReference type="OrthoDB" id="8830751at2759"/>
<name>A0A5N4AHC7_PHOPY</name>
<comment type="caution">
    <text evidence="3">The sequence shown here is derived from an EMBL/GenBank/DDBJ whole genome shotgun (WGS) entry which is preliminary data.</text>
</comment>
<sequence length="177" mass="20184">MDRLKVVIVGDSFVGKTSFTMRLVNDVFPEKHVPTVSDKSKVDFSFEGFRFTIDVFDSAGGEDFHRLRHLLYPMTDLFFLCFALNDLTSYNNVVNYWLPELRHHQPSVPIILIGTKSDLEQTVMADCKSLMQSYPKVKILLRCSAKTASGVHDIVEAAVAICLRKRKLKQKKKCIIL</sequence>
<accession>A0A5N4AHC7</accession>
<dbReference type="GO" id="GO:0001667">
    <property type="term" value="P:ameboidal-type cell migration"/>
    <property type="evidence" value="ECO:0007669"/>
    <property type="project" value="UniProtKB-ARBA"/>
</dbReference>
<dbReference type="SUPFAM" id="SSF52540">
    <property type="entry name" value="P-loop containing nucleoside triphosphate hydrolases"/>
    <property type="match status" value="1"/>
</dbReference>
<dbReference type="InterPro" id="IPR005225">
    <property type="entry name" value="Small_GTP-bd"/>
</dbReference>
<evidence type="ECO:0000313" key="3">
    <source>
        <dbReference type="EMBL" id="KAB0796714.1"/>
    </source>
</evidence>
<dbReference type="SMART" id="SM00173">
    <property type="entry name" value="RAS"/>
    <property type="match status" value="1"/>
</dbReference>
<dbReference type="PROSITE" id="PS51420">
    <property type="entry name" value="RHO"/>
    <property type="match status" value="1"/>
</dbReference>
<keyword evidence="1" id="KW-0547">Nucleotide-binding</keyword>
<dbReference type="GO" id="GO:0035006">
    <property type="term" value="P:melanization defense response"/>
    <property type="evidence" value="ECO:0007669"/>
    <property type="project" value="UniProtKB-ARBA"/>
</dbReference>
<dbReference type="Proteomes" id="UP000327044">
    <property type="component" value="Unassembled WGS sequence"/>
</dbReference>
<evidence type="ECO:0000256" key="1">
    <source>
        <dbReference type="ARBA" id="ARBA00022741"/>
    </source>
</evidence>
<dbReference type="CDD" id="cd00157">
    <property type="entry name" value="Rho"/>
    <property type="match status" value="1"/>
</dbReference>
<evidence type="ECO:0000313" key="4">
    <source>
        <dbReference type="EMBL" id="KAB0802336.1"/>
    </source>
</evidence>
<dbReference type="GO" id="GO:0022412">
    <property type="term" value="P:cellular process involved in reproduction in multicellular organism"/>
    <property type="evidence" value="ECO:0007669"/>
    <property type="project" value="UniProtKB-ARBA"/>
</dbReference>
<evidence type="ECO:0000313" key="5">
    <source>
        <dbReference type="Proteomes" id="UP000327044"/>
    </source>
</evidence>
<dbReference type="PROSITE" id="PS51421">
    <property type="entry name" value="RAS"/>
    <property type="match status" value="1"/>
</dbReference>
<gene>
    <name evidence="4" type="ORF">PPYR_04522</name>
    <name evidence="3" type="ORF">PPYR_10775</name>
</gene>
<dbReference type="InterPro" id="IPR003578">
    <property type="entry name" value="Small_GTPase_Rho"/>
</dbReference>
<protein>
    <submittedName>
        <fullName evidence="3">Uncharacterized protein</fullName>
    </submittedName>
</protein>
<dbReference type="PRINTS" id="PR00449">
    <property type="entry name" value="RASTRNSFRMNG"/>
</dbReference>
<dbReference type="AlphaFoldDB" id="A0A5N4AHC7"/>
<dbReference type="SMART" id="SM00175">
    <property type="entry name" value="RAB"/>
    <property type="match status" value="1"/>
</dbReference>
<dbReference type="GO" id="GO:0007264">
    <property type="term" value="P:small GTPase-mediated signal transduction"/>
    <property type="evidence" value="ECO:0007669"/>
    <property type="project" value="InterPro"/>
</dbReference>
<proteinExistence type="predicted"/>
<keyword evidence="2" id="KW-0342">GTP-binding</keyword>
<dbReference type="InterPro" id="IPR027417">
    <property type="entry name" value="P-loop_NTPase"/>
</dbReference>
<dbReference type="PANTHER" id="PTHR24072">
    <property type="entry name" value="RHO FAMILY GTPASE"/>
    <property type="match status" value="1"/>
</dbReference>
<dbReference type="InterPro" id="IPR001806">
    <property type="entry name" value="Small_GTPase"/>
</dbReference>
<keyword evidence="5" id="KW-1185">Reference proteome</keyword>
<dbReference type="GO" id="GO:0005525">
    <property type="term" value="F:GTP binding"/>
    <property type="evidence" value="ECO:0007669"/>
    <property type="project" value="UniProtKB-KW"/>
</dbReference>